<evidence type="ECO:0000313" key="4">
    <source>
        <dbReference type="Proteomes" id="UP001154114"/>
    </source>
</evidence>
<accession>A0A9P0C3T2</accession>
<dbReference type="Proteomes" id="UP001154114">
    <property type="component" value="Chromosome 8"/>
</dbReference>
<keyword evidence="1" id="KW-1133">Transmembrane helix</keyword>
<organism evidence="3 4">
    <name type="scientific">Chrysodeixis includens</name>
    <name type="common">Soybean looper</name>
    <name type="synonym">Pseudoplusia includens</name>
    <dbReference type="NCBI Taxonomy" id="689277"/>
    <lineage>
        <taxon>Eukaryota</taxon>
        <taxon>Metazoa</taxon>
        <taxon>Ecdysozoa</taxon>
        <taxon>Arthropoda</taxon>
        <taxon>Hexapoda</taxon>
        <taxon>Insecta</taxon>
        <taxon>Pterygota</taxon>
        <taxon>Neoptera</taxon>
        <taxon>Endopterygota</taxon>
        <taxon>Lepidoptera</taxon>
        <taxon>Glossata</taxon>
        <taxon>Ditrysia</taxon>
        <taxon>Noctuoidea</taxon>
        <taxon>Noctuidae</taxon>
        <taxon>Plusiinae</taxon>
        <taxon>Chrysodeixis</taxon>
    </lineage>
</organism>
<dbReference type="AlphaFoldDB" id="A0A9P0C3T2"/>
<keyword evidence="2" id="KW-0732">Signal</keyword>
<evidence type="ECO:0000256" key="2">
    <source>
        <dbReference type="SAM" id="SignalP"/>
    </source>
</evidence>
<proteinExistence type="predicted"/>
<feature type="transmembrane region" description="Helical" evidence="1">
    <location>
        <begin position="359"/>
        <end position="380"/>
    </location>
</feature>
<keyword evidence="1" id="KW-0472">Membrane</keyword>
<keyword evidence="1" id="KW-0812">Transmembrane</keyword>
<sequence>MWTYCVCLIIVIINSKAENCTVPLKLFINSVKLEPVVSKTHPHLDGETNYEYLDGQLIHVRWEISCGVFNFQYYNPDLVADSEEIEGKSCNHAEFRSLFDASENNSYILYFYNSRKGLKLSYRINFIRRTQYSDYIHDFALSTNGLKLVPQFENVGDTTDFKFFYGYTKNEMINITFEKNIEYGILICNLNGVDLIAESNPSRKLSLSAVFKIHNDTQFRCKYVLDDKTITADLLLMRTFFGYITKPDKKLNIRYEYTVNQHTASMTYLYTANESLNFIDGEYIKTYGFRVGCDFHHPFLDLFDWRLHKNNEDQICFLKTEECKLGFIRIVFKMKPKKYNTTTSTSPTCGSRITTAESIVMGGVLSVPVLLTSCVVYLHLKTKKKEKEAQEQYDSSVNSASENKYETIDYTSCKLPQPLYVNLTRM</sequence>
<evidence type="ECO:0000256" key="1">
    <source>
        <dbReference type="SAM" id="Phobius"/>
    </source>
</evidence>
<evidence type="ECO:0000313" key="3">
    <source>
        <dbReference type="EMBL" id="CAH0626878.1"/>
    </source>
</evidence>
<name>A0A9P0C3T2_CHRIL</name>
<feature type="chain" id="PRO_5040446083" evidence="2">
    <location>
        <begin position="18"/>
        <end position="426"/>
    </location>
</feature>
<protein>
    <submittedName>
        <fullName evidence="3">Uncharacterized protein</fullName>
    </submittedName>
</protein>
<gene>
    <name evidence="3" type="ORF">CINC_LOCUS12365</name>
</gene>
<feature type="signal peptide" evidence="2">
    <location>
        <begin position="1"/>
        <end position="17"/>
    </location>
</feature>
<keyword evidence="4" id="KW-1185">Reference proteome</keyword>
<dbReference type="EMBL" id="LR824011">
    <property type="protein sequence ID" value="CAH0626878.1"/>
    <property type="molecule type" value="Genomic_DNA"/>
</dbReference>
<reference evidence="3" key="1">
    <citation type="submission" date="2021-12" db="EMBL/GenBank/DDBJ databases">
        <authorList>
            <person name="King R."/>
        </authorList>
    </citation>
    <scope>NUCLEOTIDE SEQUENCE</scope>
</reference>